<dbReference type="Gene3D" id="3.30.420.10">
    <property type="entry name" value="Ribonuclease H-like superfamily/Ribonuclease H"/>
    <property type="match status" value="1"/>
</dbReference>
<dbReference type="EMBL" id="BLKM01000700">
    <property type="protein sequence ID" value="GFG37435.1"/>
    <property type="molecule type" value="Genomic_DNA"/>
</dbReference>
<dbReference type="InParanoid" id="A0A6L2Q3U7"/>
<protein>
    <submittedName>
        <fullName evidence="2">Uncharacterized protein</fullName>
    </submittedName>
</protein>
<keyword evidence="3" id="KW-1185">Reference proteome</keyword>
<proteinExistence type="predicted"/>
<keyword evidence="1" id="KW-0812">Transmembrane</keyword>
<comment type="caution">
    <text evidence="2">The sequence shown here is derived from an EMBL/GenBank/DDBJ whole genome shotgun (WGS) entry which is preliminary data.</text>
</comment>
<evidence type="ECO:0000313" key="2">
    <source>
        <dbReference type="EMBL" id="GFG37435.1"/>
    </source>
</evidence>
<dbReference type="AlphaFoldDB" id="A0A6L2Q3U7"/>
<dbReference type="GO" id="GO:0003676">
    <property type="term" value="F:nucleic acid binding"/>
    <property type="evidence" value="ECO:0007669"/>
    <property type="project" value="InterPro"/>
</dbReference>
<name>A0A6L2Q3U7_COPFO</name>
<sequence length="129" mass="15009">RFTENCVHAECQRNGPTVTKLILLNYTRYAGQEQEFLQRIVTRDKTWVNHATPETKQAYIMWKHLSSPSTNKFKGKTSAKNIVAISFRDNKFVPFWVSLTVSLLYLLSVVVVRQAVCRKRPVFCFARCH</sequence>
<evidence type="ECO:0000313" key="3">
    <source>
        <dbReference type="Proteomes" id="UP000502823"/>
    </source>
</evidence>
<gene>
    <name evidence="2" type="ORF">Cfor_07166</name>
</gene>
<accession>A0A6L2Q3U7</accession>
<reference evidence="3" key="1">
    <citation type="submission" date="2020-01" db="EMBL/GenBank/DDBJ databases">
        <title>Draft genome sequence of the Termite Coptotermes fromosanus.</title>
        <authorList>
            <person name="Itakura S."/>
            <person name="Yosikawa Y."/>
            <person name="Umezawa K."/>
        </authorList>
    </citation>
    <scope>NUCLEOTIDE SEQUENCE [LARGE SCALE GENOMIC DNA]</scope>
</reference>
<organism evidence="2 3">
    <name type="scientific">Coptotermes formosanus</name>
    <name type="common">Formosan subterranean termite</name>
    <dbReference type="NCBI Taxonomy" id="36987"/>
    <lineage>
        <taxon>Eukaryota</taxon>
        <taxon>Metazoa</taxon>
        <taxon>Ecdysozoa</taxon>
        <taxon>Arthropoda</taxon>
        <taxon>Hexapoda</taxon>
        <taxon>Insecta</taxon>
        <taxon>Pterygota</taxon>
        <taxon>Neoptera</taxon>
        <taxon>Polyneoptera</taxon>
        <taxon>Dictyoptera</taxon>
        <taxon>Blattodea</taxon>
        <taxon>Blattoidea</taxon>
        <taxon>Termitoidae</taxon>
        <taxon>Rhinotermitidae</taxon>
        <taxon>Coptotermes</taxon>
    </lineage>
</organism>
<keyword evidence="1" id="KW-1133">Transmembrane helix</keyword>
<dbReference type="OrthoDB" id="10065579at2759"/>
<evidence type="ECO:0000256" key="1">
    <source>
        <dbReference type="SAM" id="Phobius"/>
    </source>
</evidence>
<dbReference type="Proteomes" id="UP000502823">
    <property type="component" value="Unassembled WGS sequence"/>
</dbReference>
<feature type="non-terminal residue" evidence="2">
    <location>
        <position position="1"/>
    </location>
</feature>
<feature type="transmembrane region" description="Helical" evidence="1">
    <location>
        <begin position="93"/>
        <end position="112"/>
    </location>
</feature>
<keyword evidence="1" id="KW-0472">Membrane</keyword>
<dbReference type="InterPro" id="IPR036397">
    <property type="entry name" value="RNaseH_sf"/>
</dbReference>